<sequence length="49" mass="5676">MEGMPTICMLENLEAAIMHRFDMFQISKCLLCVYLHSISLYIPLYGDGY</sequence>
<reference evidence="2" key="2">
    <citation type="journal article" date="2017" name="Nat. Plants">
        <title>The Aegilops tauschii genome reveals multiple impacts of transposons.</title>
        <authorList>
            <person name="Zhao G."/>
            <person name="Zou C."/>
            <person name="Li K."/>
            <person name="Wang K."/>
            <person name="Li T."/>
            <person name="Gao L."/>
            <person name="Zhang X."/>
            <person name="Wang H."/>
            <person name="Yang Z."/>
            <person name="Liu X."/>
            <person name="Jiang W."/>
            <person name="Mao L."/>
            <person name="Kong X."/>
            <person name="Jiao Y."/>
            <person name="Jia J."/>
        </authorList>
    </citation>
    <scope>NUCLEOTIDE SEQUENCE [LARGE SCALE GENOMIC DNA]</scope>
    <source>
        <strain evidence="2">cv. AL8/78</strain>
    </source>
</reference>
<reference evidence="1" key="3">
    <citation type="journal article" date="2017" name="Nature">
        <title>Genome sequence of the progenitor of the wheat D genome Aegilops tauschii.</title>
        <authorList>
            <person name="Luo M.C."/>
            <person name="Gu Y.Q."/>
            <person name="Puiu D."/>
            <person name="Wang H."/>
            <person name="Twardziok S.O."/>
            <person name="Deal K.R."/>
            <person name="Huo N."/>
            <person name="Zhu T."/>
            <person name="Wang L."/>
            <person name="Wang Y."/>
            <person name="McGuire P.E."/>
            <person name="Liu S."/>
            <person name="Long H."/>
            <person name="Ramasamy R.K."/>
            <person name="Rodriguez J.C."/>
            <person name="Van S.L."/>
            <person name="Yuan L."/>
            <person name="Wang Z."/>
            <person name="Xia Z."/>
            <person name="Xiao L."/>
            <person name="Anderson O.D."/>
            <person name="Ouyang S."/>
            <person name="Liang Y."/>
            <person name="Zimin A.V."/>
            <person name="Pertea G."/>
            <person name="Qi P."/>
            <person name="Bennetzen J.L."/>
            <person name="Dai X."/>
            <person name="Dawson M.W."/>
            <person name="Muller H.G."/>
            <person name="Kugler K."/>
            <person name="Rivarola-Duarte L."/>
            <person name="Spannagl M."/>
            <person name="Mayer K.F.X."/>
            <person name="Lu F.H."/>
            <person name="Bevan M.W."/>
            <person name="Leroy P."/>
            <person name="Li P."/>
            <person name="You F.M."/>
            <person name="Sun Q."/>
            <person name="Liu Z."/>
            <person name="Lyons E."/>
            <person name="Wicker T."/>
            <person name="Salzberg S.L."/>
            <person name="Devos K.M."/>
            <person name="Dvorak J."/>
        </authorList>
    </citation>
    <scope>NUCLEOTIDE SEQUENCE [LARGE SCALE GENOMIC DNA]</scope>
    <source>
        <strain evidence="1">cv. AL8/78</strain>
    </source>
</reference>
<accession>A0A453IYN1</accession>
<keyword evidence="2" id="KW-1185">Reference proteome</keyword>
<name>A0A453IYN1_AEGTS</name>
<organism evidence="1 2">
    <name type="scientific">Aegilops tauschii subsp. strangulata</name>
    <name type="common">Goatgrass</name>
    <dbReference type="NCBI Taxonomy" id="200361"/>
    <lineage>
        <taxon>Eukaryota</taxon>
        <taxon>Viridiplantae</taxon>
        <taxon>Streptophyta</taxon>
        <taxon>Embryophyta</taxon>
        <taxon>Tracheophyta</taxon>
        <taxon>Spermatophyta</taxon>
        <taxon>Magnoliopsida</taxon>
        <taxon>Liliopsida</taxon>
        <taxon>Poales</taxon>
        <taxon>Poaceae</taxon>
        <taxon>BOP clade</taxon>
        <taxon>Pooideae</taxon>
        <taxon>Triticodae</taxon>
        <taxon>Triticeae</taxon>
        <taxon>Triticinae</taxon>
        <taxon>Aegilops</taxon>
    </lineage>
</organism>
<dbReference type="EnsemblPlants" id="AET4Gv20727700.8">
    <property type="protein sequence ID" value="AET4Gv20727700.8"/>
    <property type="gene ID" value="AET4Gv20727700"/>
</dbReference>
<dbReference type="Proteomes" id="UP000015105">
    <property type="component" value="Chromosome 4D"/>
</dbReference>
<evidence type="ECO:0000313" key="2">
    <source>
        <dbReference type="Proteomes" id="UP000015105"/>
    </source>
</evidence>
<evidence type="ECO:0000313" key="1">
    <source>
        <dbReference type="EnsemblPlants" id="AET4Gv20727700.8"/>
    </source>
</evidence>
<dbReference type="Gramene" id="AET4Gv20727700.8">
    <property type="protein sequence ID" value="AET4Gv20727700.8"/>
    <property type="gene ID" value="AET4Gv20727700"/>
</dbReference>
<protein>
    <submittedName>
        <fullName evidence="1">Uncharacterized protein</fullName>
    </submittedName>
</protein>
<reference evidence="1" key="5">
    <citation type="journal article" date="2021" name="G3 (Bethesda)">
        <title>Aegilops tauschii genome assembly Aet v5.0 features greater sequence contiguity and improved annotation.</title>
        <authorList>
            <person name="Wang L."/>
            <person name="Zhu T."/>
            <person name="Rodriguez J.C."/>
            <person name="Deal K.R."/>
            <person name="Dubcovsky J."/>
            <person name="McGuire P.E."/>
            <person name="Lux T."/>
            <person name="Spannagl M."/>
            <person name="Mayer K.F.X."/>
            <person name="Baldrich P."/>
            <person name="Meyers B.C."/>
            <person name="Huo N."/>
            <person name="Gu Y.Q."/>
            <person name="Zhou H."/>
            <person name="Devos K.M."/>
            <person name="Bennetzen J.L."/>
            <person name="Unver T."/>
            <person name="Budak H."/>
            <person name="Gulick P.J."/>
            <person name="Galiba G."/>
            <person name="Kalapos B."/>
            <person name="Nelson D.R."/>
            <person name="Li P."/>
            <person name="You F.M."/>
            <person name="Luo M.C."/>
            <person name="Dvorak J."/>
        </authorList>
    </citation>
    <scope>NUCLEOTIDE SEQUENCE [LARGE SCALE GENOMIC DNA]</scope>
    <source>
        <strain evidence="1">cv. AL8/78</strain>
    </source>
</reference>
<reference evidence="1" key="4">
    <citation type="submission" date="2019-03" db="UniProtKB">
        <authorList>
            <consortium name="EnsemblPlants"/>
        </authorList>
    </citation>
    <scope>IDENTIFICATION</scope>
</reference>
<dbReference type="AlphaFoldDB" id="A0A453IYN1"/>
<proteinExistence type="predicted"/>
<reference evidence="2" key="1">
    <citation type="journal article" date="2014" name="Science">
        <title>Ancient hybridizations among the ancestral genomes of bread wheat.</title>
        <authorList>
            <consortium name="International Wheat Genome Sequencing Consortium,"/>
            <person name="Marcussen T."/>
            <person name="Sandve S.R."/>
            <person name="Heier L."/>
            <person name="Spannagl M."/>
            <person name="Pfeifer M."/>
            <person name="Jakobsen K.S."/>
            <person name="Wulff B.B."/>
            <person name="Steuernagel B."/>
            <person name="Mayer K.F."/>
            <person name="Olsen O.A."/>
        </authorList>
    </citation>
    <scope>NUCLEOTIDE SEQUENCE [LARGE SCALE GENOMIC DNA]</scope>
    <source>
        <strain evidence="2">cv. AL8/78</strain>
    </source>
</reference>